<feature type="compositionally biased region" description="Low complexity" evidence="1">
    <location>
        <begin position="28"/>
        <end position="38"/>
    </location>
</feature>
<comment type="caution">
    <text evidence="2">The sequence shown here is derived from an EMBL/GenBank/DDBJ whole genome shotgun (WGS) entry which is preliminary data.</text>
</comment>
<reference evidence="2 3" key="1">
    <citation type="submission" date="2019-05" db="EMBL/GenBank/DDBJ databases">
        <title>Another draft genome of Portunus trituberculatus and its Hox gene families provides insights of decapod evolution.</title>
        <authorList>
            <person name="Jeong J.-H."/>
            <person name="Song I."/>
            <person name="Kim S."/>
            <person name="Choi T."/>
            <person name="Kim D."/>
            <person name="Ryu S."/>
            <person name="Kim W."/>
        </authorList>
    </citation>
    <scope>NUCLEOTIDE SEQUENCE [LARGE SCALE GENOMIC DNA]</scope>
    <source>
        <tissue evidence="2">Muscle</tissue>
    </source>
</reference>
<dbReference type="Proteomes" id="UP000324222">
    <property type="component" value="Unassembled WGS sequence"/>
</dbReference>
<sequence length="106" mass="11602">MIPLSSQPASQPASLRFFAPNSTCLRASTGAADSSTGARKPESPSEEKEEELEELVVVVEEVLKEFGLVWLGKVRFRLAKGKLIHSAGHQLSQSLSFLLPYKNFCP</sequence>
<proteinExistence type="predicted"/>
<evidence type="ECO:0000313" key="3">
    <source>
        <dbReference type="Proteomes" id="UP000324222"/>
    </source>
</evidence>
<dbReference type="AlphaFoldDB" id="A0A5B7KH10"/>
<gene>
    <name evidence="2" type="ORF">E2C01_101838</name>
</gene>
<feature type="region of interest" description="Disordered" evidence="1">
    <location>
        <begin position="28"/>
        <end position="50"/>
    </location>
</feature>
<protein>
    <submittedName>
        <fullName evidence="2">Uncharacterized protein</fullName>
    </submittedName>
</protein>
<evidence type="ECO:0000256" key="1">
    <source>
        <dbReference type="SAM" id="MobiDB-lite"/>
    </source>
</evidence>
<keyword evidence="3" id="KW-1185">Reference proteome</keyword>
<organism evidence="2 3">
    <name type="scientific">Portunus trituberculatus</name>
    <name type="common">Swimming crab</name>
    <name type="synonym">Neptunus trituberculatus</name>
    <dbReference type="NCBI Taxonomy" id="210409"/>
    <lineage>
        <taxon>Eukaryota</taxon>
        <taxon>Metazoa</taxon>
        <taxon>Ecdysozoa</taxon>
        <taxon>Arthropoda</taxon>
        <taxon>Crustacea</taxon>
        <taxon>Multicrustacea</taxon>
        <taxon>Malacostraca</taxon>
        <taxon>Eumalacostraca</taxon>
        <taxon>Eucarida</taxon>
        <taxon>Decapoda</taxon>
        <taxon>Pleocyemata</taxon>
        <taxon>Brachyura</taxon>
        <taxon>Eubrachyura</taxon>
        <taxon>Portunoidea</taxon>
        <taxon>Portunidae</taxon>
        <taxon>Portuninae</taxon>
        <taxon>Portunus</taxon>
    </lineage>
</organism>
<evidence type="ECO:0000313" key="2">
    <source>
        <dbReference type="EMBL" id="MPD06057.1"/>
    </source>
</evidence>
<dbReference type="EMBL" id="VSRR010149228">
    <property type="protein sequence ID" value="MPD06057.1"/>
    <property type="molecule type" value="Genomic_DNA"/>
</dbReference>
<name>A0A5B7KH10_PORTR</name>
<accession>A0A5B7KH10</accession>